<feature type="region of interest" description="Disordered" evidence="1">
    <location>
        <begin position="72"/>
        <end position="99"/>
    </location>
</feature>
<dbReference type="PANTHER" id="PTHR38788:SF3">
    <property type="entry name" value="CLR5 DOMAIN-CONTAINING PROTEIN"/>
    <property type="match status" value="1"/>
</dbReference>
<dbReference type="Proteomes" id="UP000803844">
    <property type="component" value="Unassembled WGS sequence"/>
</dbReference>
<dbReference type="OrthoDB" id="5308957at2759"/>
<protein>
    <recommendedName>
        <fullName evidence="2">Clr5 domain-containing protein</fullName>
    </recommendedName>
</protein>
<dbReference type="Pfam" id="PF14420">
    <property type="entry name" value="Clr5"/>
    <property type="match status" value="1"/>
</dbReference>
<evidence type="ECO:0000313" key="4">
    <source>
        <dbReference type="Proteomes" id="UP000803844"/>
    </source>
</evidence>
<evidence type="ECO:0000256" key="1">
    <source>
        <dbReference type="SAM" id="MobiDB-lite"/>
    </source>
</evidence>
<dbReference type="EMBL" id="MU032349">
    <property type="protein sequence ID" value="KAF3763860.1"/>
    <property type="molecule type" value="Genomic_DNA"/>
</dbReference>
<name>A0A9P4Y0F2_CRYP1</name>
<evidence type="ECO:0000259" key="2">
    <source>
        <dbReference type="Pfam" id="PF14420"/>
    </source>
</evidence>
<dbReference type="PANTHER" id="PTHR38788">
    <property type="entry name" value="CLR5 DOMAIN-CONTAINING PROTEIN"/>
    <property type="match status" value="1"/>
</dbReference>
<feature type="region of interest" description="Disordered" evidence="1">
    <location>
        <begin position="158"/>
        <end position="311"/>
    </location>
</feature>
<comment type="caution">
    <text evidence="3">The sequence shown here is derived from an EMBL/GenBank/DDBJ whole genome shotgun (WGS) entry which is preliminary data.</text>
</comment>
<feature type="domain" description="Clr5" evidence="2">
    <location>
        <begin position="97"/>
        <end position="149"/>
    </location>
</feature>
<accession>A0A9P4Y0F2</accession>
<dbReference type="AlphaFoldDB" id="A0A9P4Y0F2"/>
<dbReference type="GeneID" id="63840755"/>
<reference evidence="3" key="1">
    <citation type="journal article" date="2020" name="Phytopathology">
        <title>Genome sequence of the chestnut blight fungus Cryphonectria parasitica EP155: A fundamental resource for an archetypical invasive plant pathogen.</title>
        <authorList>
            <person name="Crouch J.A."/>
            <person name="Dawe A."/>
            <person name="Aerts A."/>
            <person name="Barry K."/>
            <person name="Churchill A.C.L."/>
            <person name="Grimwood J."/>
            <person name="Hillman B."/>
            <person name="Milgroom M.G."/>
            <person name="Pangilinan J."/>
            <person name="Smith M."/>
            <person name="Salamov A."/>
            <person name="Schmutz J."/>
            <person name="Yadav J."/>
            <person name="Grigoriev I.V."/>
            <person name="Nuss D."/>
        </authorList>
    </citation>
    <scope>NUCLEOTIDE SEQUENCE</scope>
    <source>
        <strain evidence="3">EP155</strain>
    </source>
</reference>
<feature type="region of interest" description="Disordered" evidence="1">
    <location>
        <begin position="1"/>
        <end position="47"/>
    </location>
</feature>
<feature type="compositionally biased region" description="Low complexity" evidence="1">
    <location>
        <begin position="280"/>
        <end position="306"/>
    </location>
</feature>
<evidence type="ECO:0000313" key="3">
    <source>
        <dbReference type="EMBL" id="KAF3763860.1"/>
    </source>
</evidence>
<dbReference type="RefSeq" id="XP_040774821.1">
    <property type="nucleotide sequence ID" value="XM_040923626.1"/>
</dbReference>
<keyword evidence="4" id="KW-1185">Reference proteome</keyword>
<feature type="compositionally biased region" description="Polar residues" evidence="1">
    <location>
        <begin position="195"/>
        <end position="217"/>
    </location>
</feature>
<sequence length="349" mass="37678">MDNTQPPPATTITATPTPIRLPPHQRHDQQHQQQHSLHGDGDASTNISTTATITTSSAADLSSSELTLAKFVPMETPPQPPPAASSEATRLRPAPGSQEWEAHKSMINDLYMGRNLNLNEVVEQMRLSCDFIATPRMYKAQFAKWGWSKYNCKRMRRDVSSGKPVVRSQGKSCYRVKKHRGAVTTAAEKERQDSQDSGTSARVGPSGSSSAQQTQDSGAVVEVGPRGTSSSSTATTMGRSGYDKTNMRDAQNPRVAGTKKETKAAADLLTAQPHPVLGPKQTQSAKTTSASSQEQAMSAAPMAQSKAQERSDLPFTIHVPFECEGGQCVDAEDEIPVPSLVGRGWTFWS</sequence>
<dbReference type="InterPro" id="IPR025676">
    <property type="entry name" value="Clr5_dom"/>
</dbReference>
<organism evidence="3 4">
    <name type="scientific">Cryphonectria parasitica (strain ATCC 38755 / EP155)</name>
    <dbReference type="NCBI Taxonomy" id="660469"/>
    <lineage>
        <taxon>Eukaryota</taxon>
        <taxon>Fungi</taxon>
        <taxon>Dikarya</taxon>
        <taxon>Ascomycota</taxon>
        <taxon>Pezizomycotina</taxon>
        <taxon>Sordariomycetes</taxon>
        <taxon>Sordariomycetidae</taxon>
        <taxon>Diaporthales</taxon>
        <taxon>Cryphonectriaceae</taxon>
        <taxon>Cryphonectria-Endothia species complex</taxon>
        <taxon>Cryphonectria</taxon>
    </lineage>
</organism>
<gene>
    <name evidence="3" type="ORF">M406DRAFT_357254</name>
</gene>
<proteinExistence type="predicted"/>